<keyword evidence="2" id="KW-1185">Reference proteome</keyword>
<name>A0ABC8TGP3_9AQUA</name>
<evidence type="ECO:0000313" key="1">
    <source>
        <dbReference type="EMBL" id="CAK9168563.1"/>
    </source>
</evidence>
<gene>
    <name evidence="1" type="ORF">ILEXP_LOCUS37958</name>
</gene>
<proteinExistence type="predicted"/>
<sequence>MLLGSRQASMQTAAFIALFTSQESVSWCLNTPADLLLQLEFATSLLAANFS</sequence>
<dbReference type="Proteomes" id="UP001642360">
    <property type="component" value="Unassembled WGS sequence"/>
</dbReference>
<accession>A0ABC8TGP3</accession>
<comment type="caution">
    <text evidence="1">The sequence shown here is derived from an EMBL/GenBank/DDBJ whole genome shotgun (WGS) entry which is preliminary data.</text>
</comment>
<dbReference type="EMBL" id="CAUOFW020005092">
    <property type="protein sequence ID" value="CAK9168563.1"/>
    <property type="molecule type" value="Genomic_DNA"/>
</dbReference>
<protein>
    <submittedName>
        <fullName evidence="1">Uncharacterized protein</fullName>
    </submittedName>
</protein>
<organism evidence="1 2">
    <name type="scientific">Ilex paraguariensis</name>
    <name type="common">yerba mate</name>
    <dbReference type="NCBI Taxonomy" id="185542"/>
    <lineage>
        <taxon>Eukaryota</taxon>
        <taxon>Viridiplantae</taxon>
        <taxon>Streptophyta</taxon>
        <taxon>Embryophyta</taxon>
        <taxon>Tracheophyta</taxon>
        <taxon>Spermatophyta</taxon>
        <taxon>Magnoliopsida</taxon>
        <taxon>eudicotyledons</taxon>
        <taxon>Gunneridae</taxon>
        <taxon>Pentapetalae</taxon>
        <taxon>asterids</taxon>
        <taxon>campanulids</taxon>
        <taxon>Aquifoliales</taxon>
        <taxon>Aquifoliaceae</taxon>
        <taxon>Ilex</taxon>
    </lineage>
</organism>
<evidence type="ECO:0000313" key="2">
    <source>
        <dbReference type="Proteomes" id="UP001642360"/>
    </source>
</evidence>
<dbReference type="AlphaFoldDB" id="A0ABC8TGP3"/>
<reference evidence="1 2" key="1">
    <citation type="submission" date="2024-02" db="EMBL/GenBank/DDBJ databases">
        <authorList>
            <person name="Vignale AGUSTIN F."/>
            <person name="Sosa J E."/>
            <person name="Modenutti C."/>
        </authorList>
    </citation>
    <scope>NUCLEOTIDE SEQUENCE [LARGE SCALE GENOMIC DNA]</scope>
</reference>